<gene>
    <name evidence="2" type="ORF">V6N12_034865</name>
</gene>
<accession>A0ABR2BNU6</accession>
<feature type="region of interest" description="Disordered" evidence="1">
    <location>
        <begin position="42"/>
        <end position="80"/>
    </location>
</feature>
<evidence type="ECO:0000313" key="3">
    <source>
        <dbReference type="Proteomes" id="UP001472677"/>
    </source>
</evidence>
<dbReference type="Proteomes" id="UP001472677">
    <property type="component" value="Unassembled WGS sequence"/>
</dbReference>
<evidence type="ECO:0000256" key="1">
    <source>
        <dbReference type="SAM" id="MobiDB-lite"/>
    </source>
</evidence>
<evidence type="ECO:0000313" key="2">
    <source>
        <dbReference type="EMBL" id="KAK8508760.1"/>
    </source>
</evidence>
<reference evidence="2 3" key="1">
    <citation type="journal article" date="2024" name="G3 (Bethesda)">
        <title>Genome assembly of Hibiscus sabdariffa L. provides insights into metabolisms of medicinal natural products.</title>
        <authorList>
            <person name="Kim T."/>
        </authorList>
    </citation>
    <scope>NUCLEOTIDE SEQUENCE [LARGE SCALE GENOMIC DNA]</scope>
    <source>
        <strain evidence="2">TK-2024</strain>
        <tissue evidence="2">Old leaves</tissue>
    </source>
</reference>
<organism evidence="2 3">
    <name type="scientific">Hibiscus sabdariffa</name>
    <name type="common">roselle</name>
    <dbReference type="NCBI Taxonomy" id="183260"/>
    <lineage>
        <taxon>Eukaryota</taxon>
        <taxon>Viridiplantae</taxon>
        <taxon>Streptophyta</taxon>
        <taxon>Embryophyta</taxon>
        <taxon>Tracheophyta</taxon>
        <taxon>Spermatophyta</taxon>
        <taxon>Magnoliopsida</taxon>
        <taxon>eudicotyledons</taxon>
        <taxon>Gunneridae</taxon>
        <taxon>Pentapetalae</taxon>
        <taxon>rosids</taxon>
        <taxon>malvids</taxon>
        <taxon>Malvales</taxon>
        <taxon>Malvaceae</taxon>
        <taxon>Malvoideae</taxon>
        <taxon>Hibiscus</taxon>
    </lineage>
</organism>
<dbReference type="EMBL" id="JBBPBM010000097">
    <property type="protein sequence ID" value="KAK8508760.1"/>
    <property type="molecule type" value="Genomic_DNA"/>
</dbReference>
<feature type="compositionally biased region" description="Polar residues" evidence="1">
    <location>
        <begin position="42"/>
        <end position="61"/>
    </location>
</feature>
<protein>
    <submittedName>
        <fullName evidence="2">Uncharacterized protein</fullName>
    </submittedName>
</protein>
<name>A0ABR2BNU6_9ROSI</name>
<proteinExistence type="predicted"/>
<comment type="caution">
    <text evidence="2">The sequence shown here is derived from an EMBL/GenBank/DDBJ whole genome shotgun (WGS) entry which is preliminary data.</text>
</comment>
<keyword evidence="3" id="KW-1185">Reference proteome</keyword>
<sequence length="117" mass="13509">MEEGEDDEELHVSERNLSFRLKEYHVFPPAQIEDHMIETQLMSDSSSTEPIWVSDSGTQLLDDQHYQDDNEQEDRESKGTILEKVSTKNWQTKVDNKYCILCPKCEIGSVANDPCTQ</sequence>